<reference evidence="11" key="1">
    <citation type="submission" date="2017-01" db="EMBL/GenBank/DDBJ databases">
        <title>Comparative genomics of anhydrobiosis in the tardigrade Hypsibius dujardini.</title>
        <authorList>
            <person name="Yoshida Y."/>
            <person name="Koutsovoulos G."/>
            <person name="Laetsch D."/>
            <person name="Stevens L."/>
            <person name="Kumar S."/>
            <person name="Horikawa D."/>
            <person name="Ishino K."/>
            <person name="Komine S."/>
            <person name="Tomita M."/>
            <person name="Blaxter M."/>
            <person name="Arakawa K."/>
        </authorList>
    </citation>
    <scope>NUCLEOTIDE SEQUENCE [LARGE SCALE GENOMIC DNA]</scope>
    <source>
        <strain evidence="11">Z151</strain>
    </source>
</reference>
<dbReference type="Pfam" id="PF02146">
    <property type="entry name" value="SIR2"/>
    <property type="match status" value="1"/>
</dbReference>
<feature type="binding site" evidence="7">
    <location>
        <position position="141"/>
    </location>
    <ligand>
        <name>Zn(2+)</name>
        <dbReference type="ChEBI" id="CHEBI:29105"/>
    </ligand>
</feature>
<evidence type="ECO:0000313" key="10">
    <source>
        <dbReference type="EMBL" id="OQV18819.1"/>
    </source>
</evidence>
<keyword evidence="3 7" id="KW-0479">Metal-binding</keyword>
<evidence type="ECO:0000313" key="11">
    <source>
        <dbReference type="Proteomes" id="UP000192578"/>
    </source>
</evidence>
<keyword evidence="2" id="KW-0808">Transferase</keyword>
<keyword evidence="5" id="KW-0520">NAD</keyword>
<feature type="region of interest" description="Disordered" evidence="8">
    <location>
        <begin position="307"/>
        <end position="354"/>
    </location>
</feature>
<evidence type="ECO:0000256" key="4">
    <source>
        <dbReference type="ARBA" id="ARBA00022833"/>
    </source>
</evidence>
<proteinExistence type="inferred from homology"/>
<accession>A0A1W0WUD2</accession>
<evidence type="ECO:0000256" key="7">
    <source>
        <dbReference type="PROSITE-ProRule" id="PRU00236"/>
    </source>
</evidence>
<evidence type="ECO:0000256" key="1">
    <source>
        <dbReference type="ARBA" id="ARBA00012928"/>
    </source>
</evidence>
<dbReference type="InterPro" id="IPR026590">
    <property type="entry name" value="Ssirtuin_cat_dom"/>
</dbReference>
<dbReference type="PANTHER" id="PTHR11085:SF12">
    <property type="entry name" value="NAD-DEPENDENT PROTEIN DEACYLASE SIRTUIN-6"/>
    <property type="match status" value="1"/>
</dbReference>
<dbReference type="GO" id="GO:0000122">
    <property type="term" value="P:negative regulation of transcription by RNA polymerase II"/>
    <property type="evidence" value="ECO:0007669"/>
    <property type="project" value="TreeGrafter"/>
</dbReference>
<dbReference type="GO" id="GO:0070403">
    <property type="term" value="F:NAD+ binding"/>
    <property type="evidence" value="ECO:0007669"/>
    <property type="project" value="InterPro"/>
</dbReference>
<dbReference type="AlphaFoldDB" id="A0A1W0WUD2"/>
<feature type="compositionally biased region" description="Basic and acidic residues" evidence="8">
    <location>
        <begin position="324"/>
        <end position="338"/>
    </location>
</feature>
<evidence type="ECO:0000256" key="3">
    <source>
        <dbReference type="ARBA" id="ARBA00022723"/>
    </source>
</evidence>
<protein>
    <recommendedName>
        <fullName evidence="1">protein acetyllysine N-acetyltransferase</fullName>
        <ecNumber evidence="1">2.3.1.286</ecNumber>
    </recommendedName>
</protein>
<dbReference type="GO" id="GO:0003714">
    <property type="term" value="F:transcription corepressor activity"/>
    <property type="evidence" value="ECO:0007669"/>
    <property type="project" value="TreeGrafter"/>
</dbReference>
<dbReference type="EMBL" id="MTYJ01000045">
    <property type="protein sequence ID" value="OQV18819.1"/>
    <property type="molecule type" value="Genomic_DNA"/>
</dbReference>
<dbReference type="FunFam" id="3.40.50.1220:FF:000038">
    <property type="entry name" value="NAD-dependent protein deacetylase sirtuin-6 isoform X2"/>
    <property type="match status" value="1"/>
</dbReference>
<keyword evidence="11" id="KW-1185">Reference proteome</keyword>
<feature type="binding site" evidence="7">
    <location>
        <position position="176"/>
    </location>
    <ligand>
        <name>Zn(2+)</name>
        <dbReference type="ChEBI" id="CHEBI:29105"/>
    </ligand>
</feature>
<evidence type="ECO:0000256" key="8">
    <source>
        <dbReference type="SAM" id="MobiDB-lite"/>
    </source>
</evidence>
<organism evidence="10 11">
    <name type="scientific">Hypsibius exemplaris</name>
    <name type="common">Freshwater tardigrade</name>
    <dbReference type="NCBI Taxonomy" id="2072580"/>
    <lineage>
        <taxon>Eukaryota</taxon>
        <taxon>Metazoa</taxon>
        <taxon>Ecdysozoa</taxon>
        <taxon>Tardigrada</taxon>
        <taxon>Eutardigrada</taxon>
        <taxon>Parachela</taxon>
        <taxon>Hypsibioidea</taxon>
        <taxon>Hypsibiidae</taxon>
        <taxon>Hypsibius</taxon>
    </lineage>
</organism>
<feature type="active site" description="Proton acceptor" evidence="7">
    <location>
        <position position="133"/>
    </location>
</feature>
<sequence length="354" mass="39055">MSQNYAAGLSKYKHKGVLGLKEIYDNDAEMKRKVLELSKLMQSAKHVVLHTGAGISTAAGISDFRGPKGIWTAEKKKQKPAPSKPFSEAIPTFTHMAIMELVRTGTVKFVISQNIDGLHIRSGLSMDHLAELHGNIFMEECPKCHTRMLRKSPAPTIARKKTGGVCGTTGKRATPCRGELIDNVLDWCSPLPETDLSSSEAHSRAADLNIVLGSTMQINPSGELPLKAKARDPNSKFVICNLQKTKFDDDADLVIRAKVDDIFRGVMEHLALSVGDYKPEQDPVLAISCERIPLSRNLVQPPVELLPQPKVNKRKTTLKSEPPQQDKKKLKVEPKDDGAMNEIEIDPKPEPTLF</sequence>
<feature type="binding site" evidence="7">
    <location>
        <position position="144"/>
    </location>
    <ligand>
        <name>Zn(2+)</name>
        <dbReference type="ChEBI" id="CHEBI:29105"/>
    </ligand>
</feature>
<dbReference type="GO" id="GO:0017136">
    <property type="term" value="F:histone deacetylase activity, NAD-dependent"/>
    <property type="evidence" value="ECO:0007669"/>
    <property type="project" value="TreeGrafter"/>
</dbReference>
<dbReference type="GO" id="GO:0046872">
    <property type="term" value="F:metal ion binding"/>
    <property type="evidence" value="ECO:0007669"/>
    <property type="project" value="UniProtKB-KW"/>
</dbReference>
<dbReference type="GO" id="GO:0005634">
    <property type="term" value="C:nucleus"/>
    <property type="evidence" value="ECO:0007669"/>
    <property type="project" value="TreeGrafter"/>
</dbReference>
<dbReference type="Proteomes" id="UP000192578">
    <property type="component" value="Unassembled WGS sequence"/>
</dbReference>
<name>A0A1W0WUD2_HYPEX</name>
<feature type="binding site" evidence="7">
    <location>
        <position position="166"/>
    </location>
    <ligand>
        <name>Zn(2+)</name>
        <dbReference type="ChEBI" id="CHEBI:29105"/>
    </ligand>
</feature>
<feature type="domain" description="Deacetylase sirtuin-type" evidence="9">
    <location>
        <begin position="27"/>
        <end position="273"/>
    </location>
</feature>
<dbReference type="InterPro" id="IPR029035">
    <property type="entry name" value="DHS-like_NAD/FAD-binding_dom"/>
</dbReference>
<evidence type="ECO:0000256" key="5">
    <source>
        <dbReference type="ARBA" id="ARBA00023027"/>
    </source>
</evidence>
<dbReference type="InterPro" id="IPR003000">
    <property type="entry name" value="Sirtuin"/>
</dbReference>
<evidence type="ECO:0000259" key="9">
    <source>
        <dbReference type="PROSITE" id="PS50305"/>
    </source>
</evidence>
<comment type="similarity">
    <text evidence="6">Belongs to the sirtuin family. Class IV subfamily.</text>
</comment>
<evidence type="ECO:0000256" key="6">
    <source>
        <dbReference type="ARBA" id="ARBA00038170"/>
    </source>
</evidence>
<dbReference type="OrthoDB" id="2919105at2759"/>
<dbReference type="PANTHER" id="PTHR11085">
    <property type="entry name" value="NAD-DEPENDENT PROTEIN DEACYLASE SIRTUIN-5, MITOCHONDRIAL-RELATED"/>
    <property type="match status" value="1"/>
</dbReference>
<dbReference type="EC" id="2.3.1.286" evidence="1"/>
<dbReference type="InterPro" id="IPR050134">
    <property type="entry name" value="NAD-dep_sirtuin_deacylases"/>
</dbReference>
<comment type="caution">
    <text evidence="10">The sequence shown here is derived from an EMBL/GenBank/DDBJ whole genome shotgun (WGS) entry which is preliminary data.</text>
</comment>
<dbReference type="Gene3D" id="3.40.50.1220">
    <property type="entry name" value="TPP-binding domain"/>
    <property type="match status" value="1"/>
</dbReference>
<dbReference type="SUPFAM" id="SSF52467">
    <property type="entry name" value="DHS-like NAD/FAD-binding domain"/>
    <property type="match status" value="1"/>
</dbReference>
<evidence type="ECO:0000256" key="2">
    <source>
        <dbReference type="ARBA" id="ARBA00022679"/>
    </source>
</evidence>
<gene>
    <name evidence="10" type="ORF">BV898_07076</name>
</gene>
<dbReference type="Gene3D" id="2.20.28.200">
    <property type="match status" value="1"/>
</dbReference>
<dbReference type="PROSITE" id="PS50305">
    <property type="entry name" value="SIRTUIN"/>
    <property type="match status" value="1"/>
</dbReference>
<dbReference type="GO" id="GO:0141050">
    <property type="term" value="F:histone H3K deacetylase activity"/>
    <property type="evidence" value="ECO:0007669"/>
    <property type="project" value="UniProtKB-ARBA"/>
</dbReference>
<keyword evidence="4 7" id="KW-0862">Zinc</keyword>
<feature type="compositionally biased region" description="Basic and acidic residues" evidence="8">
    <location>
        <begin position="345"/>
        <end position="354"/>
    </location>
</feature>